<dbReference type="SUPFAM" id="SSF53137">
    <property type="entry name" value="Translational machinery components"/>
    <property type="match status" value="1"/>
</dbReference>
<dbReference type="Gene3D" id="3.30.420.80">
    <property type="entry name" value="Ribosomal protein S11"/>
    <property type="match status" value="1"/>
</dbReference>
<dbReference type="GO" id="GO:0006412">
    <property type="term" value="P:translation"/>
    <property type="evidence" value="ECO:0007669"/>
    <property type="project" value="InterPro"/>
</dbReference>
<reference evidence="4" key="1">
    <citation type="submission" date="2018-02" db="EMBL/GenBank/DDBJ databases">
        <title>Mitochondrial genome of the brown alga Ishige okamurae.</title>
        <authorList>
            <person name="Liu F."/>
        </authorList>
    </citation>
    <scope>NUCLEOTIDE SEQUENCE</scope>
</reference>
<dbReference type="GO" id="GO:1990904">
    <property type="term" value="C:ribonucleoprotein complex"/>
    <property type="evidence" value="ECO:0007669"/>
    <property type="project" value="UniProtKB-KW"/>
</dbReference>
<evidence type="ECO:0000313" key="4">
    <source>
        <dbReference type="EMBL" id="QDB64166.1"/>
    </source>
</evidence>
<dbReference type="GO" id="GO:0005840">
    <property type="term" value="C:ribosome"/>
    <property type="evidence" value="ECO:0007669"/>
    <property type="project" value="UniProtKB-KW"/>
</dbReference>
<keyword evidence="1 4" id="KW-0689">Ribosomal protein</keyword>
<dbReference type="AlphaFoldDB" id="A0A4Y5T7N7"/>
<accession>A0A4Y5T7N7</accession>
<dbReference type="GO" id="GO:0003735">
    <property type="term" value="F:structural constituent of ribosome"/>
    <property type="evidence" value="ECO:0007669"/>
    <property type="project" value="InterPro"/>
</dbReference>
<keyword evidence="4" id="KW-0496">Mitochondrion</keyword>
<evidence type="ECO:0000256" key="2">
    <source>
        <dbReference type="ARBA" id="ARBA00023274"/>
    </source>
</evidence>
<dbReference type="EMBL" id="MG940857">
    <property type="protein sequence ID" value="QDB64166.1"/>
    <property type="molecule type" value="Genomic_DNA"/>
</dbReference>
<evidence type="ECO:0000256" key="1">
    <source>
        <dbReference type="ARBA" id="ARBA00022980"/>
    </source>
</evidence>
<proteinExistence type="predicted"/>
<protein>
    <submittedName>
        <fullName evidence="4">Ribosomal protein S11</fullName>
    </submittedName>
</protein>
<keyword evidence="2" id="KW-0687">Ribonucleoprotein</keyword>
<name>A0A4Y5T7N7_9PHAE</name>
<gene>
    <name evidence="4" type="primary">rps11</name>
</gene>
<feature type="compositionally biased region" description="Basic residues" evidence="3">
    <location>
        <begin position="141"/>
        <end position="153"/>
    </location>
</feature>
<sequence>MLEEKAFAQKVPSFRTSRIPFEQIKTGSFTFVLSSSRKNMFCVILELNKVKTSQSSGCLKPENEKDKKKSFRRCRRLGESIIQTGIKRFQIKSFNIYTRLSRKTNKGVLKGLTKTGKSYRMRIDYQKVKPLIPHNGCRPPRSPRKKNKKRKRG</sequence>
<geneLocation type="mitochondrion" evidence="4"/>
<organism evidence="4">
    <name type="scientific">Ishige okamurae</name>
    <dbReference type="NCBI Taxonomy" id="233772"/>
    <lineage>
        <taxon>Eukaryota</taxon>
        <taxon>Sar</taxon>
        <taxon>Stramenopiles</taxon>
        <taxon>Ochrophyta</taxon>
        <taxon>PX clade</taxon>
        <taxon>Phaeophyceae</taxon>
        <taxon>Ectocarpales</taxon>
        <taxon>Ishigeaceae</taxon>
        <taxon>Ishige</taxon>
    </lineage>
</organism>
<evidence type="ECO:0000256" key="3">
    <source>
        <dbReference type="SAM" id="MobiDB-lite"/>
    </source>
</evidence>
<feature type="region of interest" description="Disordered" evidence="3">
    <location>
        <begin position="130"/>
        <end position="153"/>
    </location>
</feature>
<dbReference type="InterPro" id="IPR036967">
    <property type="entry name" value="Ribosomal_uS11_sf"/>
</dbReference>